<sequence length="76" mass="8202">AIVTSDPERGWAQSLQNVTAVNQELPLRTSAPLLPHGTRTLTLREGVLPPPVLQFPKRLLAGAPALPTAPLWCLFP</sequence>
<dbReference type="AlphaFoldDB" id="A0AAV7PTB4"/>
<protein>
    <submittedName>
        <fullName evidence="1">Uncharacterized protein</fullName>
    </submittedName>
</protein>
<proteinExistence type="predicted"/>
<evidence type="ECO:0000313" key="1">
    <source>
        <dbReference type="EMBL" id="KAJ1128968.1"/>
    </source>
</evidence>
<dbReference type="EMBL" id="JANPWB010000011">
    <property type="protein sequence ID" value="KAJ1128968.1"/>
    <property type="molecule type" value="Genomic_DNA"/>
</dbReference>
<dbReference type="Proteomes" id="UP001066276">
    <property type="component" value="Chromosome 7"/>
</dbReference>
<comment type="caution">
    <text evidence="1">The sequence shown here is derived from an EMBL/GenBank/DDBJ whole genome shotgun (WGS) entry which is preliminary data.</text>
</comment>
<evidence type="ECO:0000313" key="2">
    <source>
        <dbReference type="Proteomes" id="UP001066276"/>
    </source>
</evidence>
<reference evidence="1" key="1">
    <citation type="journal article" date="2022" name="bioRxiv">
        <title>Sequencing and chromosome-scale assembly of the giantPleurodeles waltlgenome.</title>
        <authorList>
            <person name="Brown T."/>
            <person name="Elewa A."/>
            <person name="Iarovenko S."/>
            <person name="Subramanian E."/>
            <person name="Araus A.J."/>
            <person name="Petzold A."/>
            <person name="Susuki M."/>
            <person name="Suzuki K.-i.T."/>
            <person name="Hayashi T."/>
            <person name="Toyoda A."/>
            <person name="Oliveira C."/>
            <person name="Osipova E."/>
            <person name="Leigh N.D."/>
            <person name="Simon A."/>
            <person name="Yun M.H."/>
        </authorList>
    </citation>
    <scope>NUCLEOTIDE SEQUENCE</scope>
    <source>
        <strain evidence="1">20211129_DDA</strain>
        <tissue evidence="1">Liver</tissue>
    </source>
</reference>
<feature type="non-terminal residue" evidence="1">
    <location>
        <position position="1"/>
    </location>
</feature>
<organism evidence="1 2">
    <name type="scientific">Pleurodeles waltl</name>
    <name type="common">Iberian ribbed newt</name>
    <dbReference type="NCBI Taxonomy" id="8319"/>
    <lineage>
        <taxon>Eukaryota</taxon>
        <taxon>Metazoa</taxon>
        <taxon>Chordata</taxon>
        <taxon>Craniata</taxon>
        <taxon>Vertebrata</taxon>
        <taxon>Euteleostomi</taxon>
        <taxon>Amphibia</taxon>
        <taxon>Batrachia</taxon>
        <taxon>Caudata</taxon>
        <taxon>Salamandroidea</taxon>
        <taxon>Salamandridae</taxon>
        <taxon>Pleurodelinae</taxon>
        <taxon>Pleurodeles</taxon>
    </lineage>
</organism>
<keyword evidence="2" id="KW-1185">Reference proteome</keyword>
<name>A0AAV7PTB4_PLEWA</name>
<gene>
    <name evidence="1" type="ORF">NDU88_007339</name>
</gene>
<accession>A0AAV7PTB4</accession>